<accession>A0A1B1M817</accession>
<dbReference type="PANTHER" id="PTHR11069">
    <property type="entry name" value="GLUCOSYLCERAMIDASE"/>
    <property type="match status" value="1"/>
</dbReference>
<feature type="domain" description="Endo-beta-1,6-galactanase-like" evidence="4">
    <location>
        <begin position="113"/>
        <end position="251"/>
    </location>
</feature>
<dbReference type="SUPFAM" id="SSF51445">
    <property type="entry name" value="(Trans)glycosidases"/>
    <property type="match status" value="1"/>
</dbReference>
<evidence type="ECO:0000313" key="7">
    <source>
        <dbReference type="Proteomes" id="UP000092598"/>
    </source>
</evidence>
<evidence type="ECO:0000256" key="2">
    <source>
        <dbReference type="ARBA" id="ARBA00022729"/>
    </source>
</evidence>
<protein>
    <submittedName>
        <fullName evidence="6">Uncharacterized protein</fullName>
    </submittedName>
</protein>
<dbReference type="InterPro" id="IPR017853">
    <property type="entry name" value="GH"/>
</dbReference>
<dbReference type="GO" id="GO:0004348">
    <property type="term" value="F:glucosylceramidase activity"/>
    <property type="evidence" value="ECO:0007669"/>
    <property type="project" value="InterPro"/>
</dbReference>
<evidence type="ECO:0000259" key="5">
    <source>
        <dbReference type="Pfam" id="PF17189"/>
    </source>
</evidence>
<keyword evidence="2" id="KW-0732">Signal</keyword>
<dbReference type="STRING" id="1915.SLINC_2555"/>
<evidence type="ECO:0000259" key="4">
    <source>
        <dbReference type="Pfam" id="PF14587"/>
    </source>
</evidence>
<dbReference type="GO" id="GO:0006680">
    <property type="term" value="P:glucosylceramide catabolic process"/>
    <property type="evidence" value="ECO:0007669"/>
    <property type="project" value="TreeGrafter"/>
</dbReference>
<name>A0A1B1M817_STRLN</name>
<dbReference type="SUPFAM" id="SSF51011">
    <property type="entry name" value="Glycosyl hydrolase domain"/>
    <property type="match status" value="1"/>
</dbReference>
<sequence length="470" mass="50507">MRRIMTSRRRKWTVTGLSVLLTAAGFTAAGTPNAWAATTATINGSTTHQPIDGFGFSEHFGRADIMRRSQGLPAQKQRELLDLLLDRTTGAGMSILRLGIDSGIQPTDPGGPNATPKYVWDRQDKGQVWLAQQAKAYGVNRFYADAWTAPGYMKTNGTDANGGTLCGLSGASCASGDWRRAYADFLVQYARFYGQEGIGITDLGFTNEPDWTATYDSMRLTPAQAVEFTKVLGPVANAAGYKVACCDSFGWNQQKNYTSAIEADPVARGLVATHTGHTYASKVDGPLPTRKRTWMSEWSPDGTTWNENWDDGSGYDGFTVASAVHDALTKGNTSGYVYWYGASVGATRGLIQMDGADYHVSKRLWAIANYSRFVRPGATRIGATTPDANLRLSAFRNTDGSVTVVALNAASSAQQVSYSLRNTGITSGTATPYLTNNAHSTARQTAVPVSGGSLTATVPARSLVTYTIKR</sequence>
<dbReference type="GO" id="GO:0016020">
    <property type="term" value="C:membrane"/>
    <property type="evidence" value="ECO:0007669"/>
    <property type="project" value="GOC"/>
</dbReference>
<dbReference type="Gene3D" id="3.20.20.80">
    <property type="entry name" value="Glycosidases"/>
    <property type="match status" value="1"/>
</dbReference>
<dbReference type="PANTHER" id="PTHR11069:SF23">
    <property type="entry name" value="LYSOSOMAL ACID GLUCOSYLCERAMIDASE"/>
    <property type="match status" value="1"/>
</dbReference>
<evidence type="ECO:0000256" key="3">
    <source>
        <dbReference type="ARBA" id="ARBA00022801"/>
    </source>
</evidence>
<dbReference type="AlphaFoldDB" id="A0A1B1M817"/>
<proteinExistence type="inferred from homology"/>
<dbReference type="Proteomes" id="UP000092598">
    <property type="component" value="Chromosome"/>
</dbReference>
<dbReference type="EMBL" id="CP016438">
    <property type="protein sequence ID" value="ANS64779.1"/>
    <property type="molecule type" value="Genomic_DNA"/>
</dbReference>
<dbReference type="InterPro" id="IPR033452">
    <property type="entry name" value="GH30_C"/>
</dbReference>
<gene>
    <name evidence="6" type="ORF">SLINC_2555</name>
</gene>
<dbReference type="PATRIC" id="fig|1915.4.peg.2827"/>
<evidence type="ECO:0000313" key="6">
    <source>
        <dbReference type="EMBL" id="ANS64779.1"/>
    </source>
</evidence>
<dbReference type="InterPro" id="IPR013780">
    <property type="entry name" value="Glyco_hydro_b"/>
</dbReference>
<keyword evidence="7" id="KW-1185">Reference proteome</keyword>
<organism evidence="6 7">
    <name type="scientific">Streptomyces lincolnensis</name>
    <dbReference type="NCBI Taxonomy" id="1915"/>
    <lineage>
        <taxon>Bacteria</taxon>
        <taxon>Bacillati</taxon>
        <taxon>Actinomycetota</taxon>
        <taxon>Actinomycetes</taxon>
        <taxon>Kitasatosporales</taxon>
        <taxon>Streptomycetaceae</taxon>
        <taxon>Streptomyces</taxon>
    </lineage>
</organism>
<feature type="domain" description="Glycosyl hydrolase family 30 beta sandwich" evidence="5">
    <location>
        <begin position="377"/>
        <end position="466"/>
    </location>
</feature>
<dbReference type="Pfam" id="PF14587">
    <property type="entry name" value="Glyco_hydr_30_2"/>
    <property type="match status" value="1"/>
</dbReference>
<comment type="similarity">
    <text evidence="1">Belongs to the glycosyl hydrolase 30 family.</text>
</comment>
<keyword evidence="3" id="KW-0378">Hydrolase</keyword>
<dbReference type="Pfam" id="PF17189">
    <property type="entry name" value="Glyco_hydro_30C"/>
    <property type="match status" value="1"/>
</dbReference>
<dbReference type="KEGG" id="sls:SLINC_2555"/>
<evidence type="ECO:0000256" key="1">
    <source>
        <dbReference type="ARBA" id="ARBA00005382"/>
    </source>
</evidence>
<dbReference type="InterPro" id="IPR039514">
    <property type="entry name" value="6GAL-like"/>
</dbReference>
<dbReference type="InterPro" id="IPR001139">
    <property type="entry name" value="Glyco_hydro_30"/>
</dbReference>
<dbReference type="Gene3D" id="2.60.40.1180">
    <property type="entry name" value="Golgi alpha-mannosidase II"/>
    <property type="match status" value="1"/>
</dbReference>
<reference evidence="6 7" key="1">
    <citation type="submission" date="2016-07" db="EMBL/GenBank/DDBJ databases">
        <title>Enhancement of antibiotic productionsby engineered nitrateutilization in actinobacteria.</title>
        <authorList>
            <person name="Meng S.C."/>
        </authorList>
    </citation>
    <scope>NUCLEOTIDE SEQUENCE [LARGE SCALE GENOMIC DNA]</scope>
    <source>
        <strain evidence="6 7">NRRL 2936</strain>
    </source>
</reference>